<dbReference type="RefSeq" id="XP_019633850.1">
    <property type="nucleotide sequence ID" value="XM_019778291.1"/>
</dbReference>
<name>A0A6P4YWX0_BRABE</name>
<evidence type="ECO:0000256" key="1">
    <source>
        <dbReference type="ARBA" id="ARBA00022729"/>
    </source>
</evidence>
<keyword evidence="1" id="KW-0732">Signal</keyword>
<dbReference type="KEGG" id="bbel:109477218"/>
<dbReference type="GO" id="GO:0005739">
    <property type="term" value="C:mitochondrion"/>
    <property type="evidence" value="ECO:0007669"/>
    <property type="project" value="TreeGrafter"/>
</dbReference>
<proteinExistence type="predicted"/>
<dbReference type="GeneID" id="109477218"/>
<dbReference type="NCBIfam" id="TIGR01460">
    <property type="entry name" value="HAD-SF-IIA"/>
    <property type="match status" value="1"/>
</dbReference>
<sequence>MATRTQFPRLIQDGVRLLRCERNRNRNSRRFTHHIPQDPRFGLLFDIDGVLTRGRTPIPAAKEAFSKLVDGEGRFKLPVVFVTNAGNTLRQNKARQLSELLDVQVDPEQVVLSHSPLKMFRQFHDKHVLVSGQGPIIEIAKNLGFTKVTDVNTLRNRFPLLDMVDHKRRKHAPCAFEQYFPRIEAVVLFGEPVRWETHLQLILDVLLTDGRPCYLPKEVPDPHMPLLACNMDLMWMAEAPMPRFGHGMFLQCLESVYNKITGKELKYTGLIGKPSDLTYHHAEHVVETQAQQLGLKQVRTIYAIGDNPEADIYGANLFNKYLQKKVAKARAKKAAQKALRQVELEGTVTAVVEEVGEDVPDVLGCEACESILVHTGVYRPNMEETQERNAYRANHNGHVHRDFKLDPELKKPAYEAEDVDVAIDMIFKIESSH</sequence>
<dbReference type="InterPro" id="IPR050324">
    <property type="entry name" value="CDP-alcohol_PTase-I"/>
</dbReference>
<protein>
    <recommendedName>
        <fullName evidence="2">Haloacid dehalogenase-like hydrolase domain-containing 5</fullName>
    </recommendedName>
</protein>
<dbReference type="PANTHER" id="PTHR14269">
    <property type="entry name" value="CDP-DIACYLGLYCEROL--GLYCEROL-3-PHOSPHATE 3-PHOSPHATIDYLTRANSFERASE-RELATED"/>
    <property type="match status" value="1"/>
</dbReference>
<evidence type="ECO:0000313" key="3">
    <source>
        <dbReference type="Proteomes" id="UP000515135"/>
    </source>
</evidence>
<dbReference type="SUPFAM" id="SSF56784">
    <property type="entry name" value="HAD-like"/>
    <property type="match status" value="1"/>
</dbReference>
<organism evidence="3 4">
    <name type="scientific">Branchiostoma belcheri</name>
    <name type="common">Amphioxus</name>
    <dbReference type="NCBI Taxonomy" id="7741"/>
    <lineage>
        <taxon>Eukaryota</taxon>
        <taxon>Metazoa</taxon>
        <taxon>Chordata</taxon>
        <taxon>Cephalochordata</taxon>
        <taxon>Leptocardii</taxon>
        <taxon>Amphioxiformes</taxon>
        <taxon>Branchiostomatidae</taxon>
        <taxon>Branchiostoma</taxon>
    </lineage>
</organism>
<dbReference type="InterPro" id="IPR006353">
    <property type="entry name" value="HAD-SF_hydro_IIA_CECR5"/>
</dbReference>
<dbReference type="NCBIfam" id="TIGR01456">
    <property type="entry name" value="CECR5"/>
    <property type="match status" value="1"/>
</dbReference>
<accession>A0A6P4YWX0</accession>
<dbReference type="OrthoDB" id="10251048at2759"/>
<dbReference type="Pfam" id="PF13344">
    <property type="entry name" value="Hydrolase_6"/>
    <property type="match status" value="1"/>
</dbReference>
<dbReference type="Gene3D" id="3.40.50.1000">
    <property type="entry name" value="HAD superfamily/HAD-like"/>
    <property type="match status" value="2"/>
</dbReference>
<evidence type="ECO:0000256" key="2">
    <source>
        <dbReference type="ARBA" id="ARBA00069384"/>
    </source>
</evidence>
<dbReference type="InterPro" id="IPR006357">
    <property type="entry name" value="HAD-SF_hydro_IIA"/>
</dbReference>
<dbReference type="Proteomes" id="UP000515135">
    <property type="component" value="Unplaced"/>
</dbReference>
<dbReference type="InterPro" id="IPR036412">
    <property type="entry name" value="HAD-like_sf"/>
</dbReference>
<reference evidence="4" key="1">
    <citation type="submission" date="2025-08" db="UniProtKB">
        <authorList>
            <consortium name="RefSeq"/>
        </authorList>
    </citation>
    <scope>IDENTIFICATION</scope>
    <source>
        <tissue evidence="4">Gonad</tissue>
    </source>
</reference>
<dbReference type="InterPro" id="IPR023214">
    <property type="entry name" value="HAD_sf"/>
</dbReference>
<dbReference type="AlphaFoldDB" id="A0A6P4YWX0"/>
<gene>
    <name evidence="4" type="primary">LOC109477218</name>
</gene>
<dbReference type="GO" id="GO:0046474">
    <property type="term" value="P:glycerophospholipid biosynthetic process"/>
    <property type="evidence" value="ECO:0007669"/>
    <property type="project" value="TreeGrafter"/>
</dbReference>
<evidence type="ECO:0000313" key="4">
    <source>
        <dbReference type="RefSeq" id="XP_019633850.1"/>
    </source>
</evidence>
<dbReference type="PANTHER" id="PTHR14269:SF4">
    <property type="entry name" value="CAT EYE SYNDROME CRITICAL REGION PROTEIN 5"/>
    <property type="match status" value="1"/>
</dbReference>
<dbReference type="FunFam" id="3.40.50.1000:FF:000081">
    <property type="entry name" value="Haloacid dehalogenase like hydrolase domain containing 5"/>
    <property type="match status" value="1"/>
</dbReference>
<keyword evidence="3" id="KW-1185">Reference proteome</keyword>